<name>A0A1L6MV26_9BACT</name>
<keyword evidence="3" id="KW-1185">Reference proteome</keyword>
<reference evidence="2 3" key="1">
    <citation type="submission" date="2016-08" db="EMBL/GenBank/DDBJ databases">
        <title>Identification and validation of antigenic proteins from Pajaroellobacter abortibovis using de-novo genome sequence assembly and reverse vaccinology.</title>
        <authorList>
            <person name="Welly B.T."/>
            <person name="Miller M.R."/>
            <person name="Stott J.L."/>
            <person name="Blanchard M.T."/>
            <person name="Islas-Trejo A.D."/>
            <person name="O'Rourke S.M."/>
            <person name="Young A.E."/>
            <person name="Medrano J.F."/>
            <person name="Van Eenennaam A.L."/>
        </authorList>
    </citation>
    <scope>NUCLEOTIDE SEQUENCE [LARGE SCALE GENOMIC DNA]</scope>
    <source>
        <strain evidence="2 3">BTF92-0548A/99-0131</strain>
    </source>
</reference>
<feature type="compositionally biased region" description="Low complexity" evidence="1">
    <location>
        <begin position="79"/>
        <end position="89"/>
    </location>
</feature>
<dbReference type="Proteomes" id="UP000185544">
    <property type="component" value="Chromosome"/>
</dbReference>
<protein>
    <submittedName>
        <fullName evidence="2">Uncharacterized protein</fullName>
    </submittedName>
</protein>
<accession>A0A1L6MV26</accession>
<organism evidence="2 3">
    <name type="scientific">Pajaroellobacter abortibovis</name>
    <dbReference type="NCBI Taxonomy" id="1882918"/>
    <lineage>
        <taxon>Bacteria</taxon>
        <taxon>Pseudomonadati</taxon>
        <taxon>Myxococcota</taxon>
        <taxon>Polyangia</taxon>
        <taxon>Polyangiales</taxon>
        <taxon>Polyangiaceae</taxon>
    </lineage>
</organism>
<feature type="region of interest" description="Disordered" evidence="1">
    <location>
        <begin position="79"/>
        <end position="106"/>
    </location>
</feature>
<evidence type="ECO:0000256" key="1">
    <source>
        <dbReference type="SAM" id="MobiDB-lite"/>
    </source>
</evidence>
<evidence type="ECO:0000313" key="2">
    <source>
        <dbReference type="EMBL" id="APR99370.1"/>
    </source>
</evidence>
<evidence type="ECO:0000313" key="3">
    <source>
        <dbReference type="Proteomes" id="UP000185544"/>
    </source>
</evidence>
<sequence length="119" mass="13085">MDMLFYKPLGATFMKPSIDTFIISSALNRLFSETQQSFDKAINVGSRTGWIGKHIAFKAPEQGDTEVILLAIDPMLSTDSVKSSTSTTQPQPPPPISQQKKQGRSVLKKWTIISGKGQD</sequence>
<gene>
    <name evidence="2" type="ORF">BCY86_00755</name>
</gene>
<dbReference type="AlphaFoldDB" id="A0A1L6MV26"/>
<dbReference type="EMBL" id="CP016908">
    <property type="protein sequence ID" value="APR99370.1"/>
    <property type="molecule type" value="Genomic_DNA"/>
</dbReference>
<proteinExistence type="predicted"/>
<dbReference type="KEGG" id="pabo:BCY86_00755"/>